<dbReference type="AlphaFoldDB" id="A0A2S9YAF1"/>
<feature type="chain" id="PRO_5015753551" evidence="1">
    <location>
        <begin position="23"/>
        <end position="227"/>
    </location>
</feature>
<organism evidence="2 3">
    <name type="scientific">Enhygromyxa salina</name>
    <dbReference type="NCBI Taxonomy" id="215803"/>
    <lineage>
        <taxon>Bacteria</taxon>
        <taxon>Pseudomonadati</taxon>
        <taxon>Myxococcota</taxon>
        <taxon>Polyangia</taxon>
        <taxon>Nannocystales</taxon>
        <taxon>Nannocystaceae</taxon>
        <taxon>Enhygromyxa</taxon>
    </lineage>
</organism>
<dbReference type="EMBL" id="PVNL01000113">
    <property type="protein sequence ID" value="PRQ02079.1"/>
    <property type="molecule type" value="Genomic_DNA"/>
</dbReference>
<accession>A0A2S9YAF1</accession>
<keyword evidence="1" id="KW-0732">Signal</keyword>
<proteinExistence type="predicted"/>
<evidence type="ECO:0000313" key="2">
    <source>
        <dbReference type="EMBL" id="PRQ02079.1"/>
    </source>
</evidence>
<comment type="caution">
    <text evidence="2">The sequence shown here is derived from an EMBL/GenBank/DDBJ whole genome shotgun (WGS) entry which is preliminary data.</text>
</comment>
<protein>
    <submittedName>
        <fullName evidence="2">Uncharacterized protein</fullName>
    </submittedName>
</protein>
<evidence type="ECO:0000256" key="1">
    <source>
        <dbReference type="SAM" id="SignalP"/>
    </source>
</evidence>
<dbReference type="Proteomes" id="UP000238823">
    <property type="component" value="Unassembled WGS sequence"/>
</dbReference>
<name>A0A2S9YAF1_9BACT</name>
<dbReference type="PROSITE" id="PS51257">
    <property type="entry name" value="PROKAR_LIPOPROTEIN"/>
    <property type="match status" value="1"/>
</dbReference>
<reference evidence="2 3" key="1">
    <citation type="submission" date="2018-03" db="EMBL/GenBank/DDBJ databases">
        <title>Draft Genome Sequences of the Obligatory Marine Myxobacteria Enhygromyxa salina SWB007.</title>
        <authorList>
            <person name="Poehlein A."/>
            <person name="Moghaddam J.A."/>
            <person name="Harms H."/>
            <person name="Alanjari M."/>
            <person name="Koenig G.M."/>
            <person name="Daniel R."/>
            <person name="Schaeberle T.F."/>
        </authorList>
    </citation>
    <scope>NUCLEOTIDE SEQUENCE [LARGE SCALE GENOMIC DNA]</scope>
    <source>
        <strain evidence="2 3">SWB007</strain>
    </source>
</reference>
<gene>
    <name evidence="2" type="ORF">ENSA7_55860</name>
</gene>
<evidence type="ECO:0000313" key="3">
    <source>
        <dbReference type="Proteomes" id="UP000238823"/>
    </source>
</evidence>
<sequence length="227" mass="24365">MSSTSKIRGRALASLFSSFVVAGCLHSSASTPNPAPNDEATAAGEDALASTYPDADGPGWRVRSGVLETVHEGLRVRLPPGWSLVFDANLGFGLGLVHERDDVHLRKGHPMRGRGMREHRATPRLVCSAAGEAHRGRVSCRTGPVRRDIAPELAQLREPEARLDHHGPFRVGSVTPRSRTRAGQLGLAFAAEADGHRGPDRRAPVRCRRACWRSSPSASHRGSGGRS</sequence>
<feature type="signal peptide" evidence="1">
    <location>
        <begin position="1"/>
        <end position="22"/>
    </location>
</feature>